<feature type="domain" description="Aspartate/ornithine carbamoyltransferase Asp/Orn-binding" evidence="8">
    <location>
        <begin position="153"/>
        <end position="293"/>
    </location>
</feature>
<comment type="similarity">
    <text evidence="2 7">Belongs to the aspartate/ornithine carbamoyltransferase superfamily. ATCase family.</text>
</comment>
<feature type="binding site" evidence="7">
    <location>
        <position position="134"/>
    </location>
    <ligand>
        <name>carbamoyl phosphate</name>
        <dbReference type="ChEBI" id="CHEBI:58228"/>
    </ligand>
</feature>
<dbReference type="EMBL" id="CP009552">
    <property type="protein sequence ID" value="AIY90813.1"/>
    <property type="molecule type" value="Genomic_DNA"/>
</dbReference>
<comment type="pathway">
    <text evidence="1 7">Pyrimidine metabolism; UMP biosynthesis via de novo pathway; (S)-dihydroorotate from bicarbonate: step 2/3.</text>
</comment>
<proteinExistence type="inferred from homology"/>
<evidence type="ECO:0000256" key="5">
    <source>
        <dbReference type="ARBA" id="ARBA00043884"/>
    </source>
</evidence>
<feature type="binding site" evidence="7">
    <location>
        <position position="85"/>
    </location>
    <ligand>
        <name>L-aspartate</name>
        <dbReference type="ChEBI" id="CHEBI:29991"/>
    </ligand>
</feature>
<feature type="binding site" evidence="7">
    <location>
        <position position="166"/>
    </location>
    <ligand>
        <name>L-aspartate</name>
        <dbReference type="ChEBI" id="CHEBI:29991"/>
    </ligand>
</feature>
<evidence type="ECO:0000256" key="6">
    <source>
        <dbReference type="ARBA" id="ARBA00048859"/>
    </source>
</evidence>
<dbReference type="HOGENOM" id="CLU_043846_1_2_2"/>
<dbReference type="InterPro" id="IPR006131">
    <property type="entry name" value="Asp_carbamoyltransf_Asp/Orn-bd"/>
</dbReference>
<dbReference type="GO" id="GO:0044205">
    <property type="term" value="P:'de novo' UMP biosynthetic process"/>
    <property type="evidence" value="ECO:0007669"/>
    <property type="project" value="UniProtKB-UniRule"/>
</dbReference>
<dbReference type="GO" id="GO:0006520">
    <property type="term" value="P:amino acid metabolic process"/>
    <property type="evidence" value="ECO:0007669"/>
    <property type="project" value="InterPro"/>
</dbReference>
<dbReference type="PANTHER" id="PTHR45753">
    <property type="entry name" value="ORNITHINE CARBAMOYLTRANSFERASE, MITOCHONDRIAL"/>
    <property type="match status" value="1"/>
</dbReference>
<accession>A0A0A7GG92</accession>
<gene>
    <name evidence="7" type="primary">pyrB</name>
    <name evidence="10" type="ORF">GACE_1785</name>
</gene>
<evidence type="ECO:0000313" key="10">
    <source>
        <dbReference type="EMBL" id="AIY90813.1"/>
    </source>
</evidence>
<dbReference type="InterPro" id="IPR006130">
    <property type="entry name" value="Asp/Orn_carbamoylTrfase"/>
</dbReference>
<dbReference type="AlphaFoldDB" id="A0A0A7GG92"/>
<feature type="binding site" evidence="7">
    <location>
        <position position="259"/>
    </location>
    <ligand>
        <name>carbamoyl phosphate</name>
        <dbReference type="ChEBI" id="CHEBI:58228"/>
    </ligand>
</feature>
<keyword evidence="3 7" id="KW-0808">Transferase</keyword>
<protein>
    <recommendedName>
        <fullName evidence="7">Aspartate carbamoyltransferase</fullName>
        <ecNumber evidence="7">2.1.3.2</ecNumber>
    </recommendedName>
    <alternativeName>
        <fullName evidence="7">Aspartate transcarbamylase</fullName>
        <shortName evidence="7">ATCase</shortName>
    </alternativeName>
</protein>
<sequence>MSKFRNLISIDDLSRGDIEHILSRADEFLDVARGERKLRILEGKLLANIFFEPSTRTRMSFESAMKRLGGDVINLGSLEASSFAKGESLADALRVVEQYADCIVLRHYREGAARFASEICSIPVINAGDGAGQHPTQTLLDLYTIKKEARLDNLKIALVGDLKYSRTVHSLIKALALFNARIYLVSPDSLKLPEEMLEMDVNFVECDLKTAIEEVGVVYVTRIQKERFPDEEEYRKVAGSYRITAEMLGDSDAIIMHPLPRVDEIAYDVDGLRNAVYFRQAFYGVPVRMAILAEVLL</sequence>
<dbReference type="FunFam" id="3.40.50.1370:FF:000001">
    <property type="entry name" value="Aspartate carbamoyltransferase"/>
    <property type="match status" value="1"/>
</dbReference>
<feature type="binding site" evidence="7">
    <location>
        <position position="106"/>
    </location>
    <ligand>
        <name>carbamoyl phosphate</name>
        <dbReference type="ChEBI" id="CHEBI:58228"/>
    </ligand>
</feature>
<comment type="subunit">
    <text evidence="7">Heterooligomer of catalytic and regulatory chains.</text>
</comment>
<dbReference type="Pfam" id="PF02729">
    <property type="entry name" value="OTCace_N"/>
    <property type="match status" value="1"/>
</dbReference>
<dbReference type="PRINTS" id="PR00100">
    <property type="entry name" value="AOTCASE"/>
</dbReference>
<dbReference type="PROSITE" id="PS00097">
    <property type="entry name" value="CARBAMOYLTRANSFERASE"/>
    <property type="match status" value="1"/>
</dbReference>
<dbReference type="eggNOG" id="arCOG00911">
    <property type="taxonomic scope" value="Archaea"/>
</dbReference>
<feature type="binding site" evidence="7">
    <location>
        <position position="260"/>
    </location>
    <ligand>
        <name>carbamoyl phosphate</name>
        <dbReference type="ChEBI" id="CHEBI:58228"/>
    </ligand>
</feature>
<evidence type="ECO:0000256" key="1">
    <source>
        <dbReference type="ARBA" id="ARBA00004852"/>
    </source>
</evidence>
<dbReference type="InterPro" id="IPR006132">
    <property type="entry name" value="Asp/Orn_carbamoyltranf_P-bd"/>
</dbReference>
<dbReference type="UniPathway" id="UPA00070">
    <property type="reaction ID" value="UER00116"/>
</dbReference>
<evidence type="ECO:0000259" key="9">
    <source>
        <dbReference type="Pfam" id="PF02729"/>
    </source>
</evidence>
<dbReference type="GeneID" id="24798362"/>
<feature type="binding site" evidence="7">
    <location>
        <position position="137"/>
    </location>
    <ligand>
        <name>carbamoyl phosphate</name>
        <dbReference type="ChEBI" id="CHEBI:58228"/>
    </ligand>
</feature>
<feature type="binding site" evidence="7">
    <location>
        <position position="57"/>
    </location>
    <ligand>
        <name>carbamoyl phosphate</name>
        <dbReference type="ChEBI" id="CHEBI:58228"/>
    </ligand>
</feature>
<feature type="domain" description="Aspartate/ornithine carbamoyltransferase carbamoyl-P binding" evidence="9">
    <location>
        <begin position="5"/>
        <end position="146"/>
    </location>
</feature>
<reference evidence="10 11" key="1">
    <citation type="journal article" date="2015" name="Appl. Environ. Microbiol.">
        <title>The Geoglobus acetivorans genome: Fe(III) reduction, acetate utilization, autotrophic growth, and degradation of aromatic compounds in a hyperthermophilic archaeon.</title>
        <authorList>
            <person name="Mardanov A.V."/>
            <person name="Slododkina G.B."/>
            <person name="Slobodkin A.I."/>
            <person name="Beletsky A.V."/>
            <person name="Gavrilov S.N."/>
            <person name="Kublanov I.V."/>
            <person name="Bonch-Osmolovskaya E.A."/>
            <person name="Skryabin K.G."/>
            <person name="Ravin N.V."/>
        </authorList>
    </citation>
    <scope>NUCLEOTIDE SEQUENCE [LARGE SCALE GENOMIC DNA]</scope>
    <source>
        <strain evidence="10 11">SBH6</strain>
    </source>
</reference>
<evidence type="ECO:0000313" key="11">
    <source>
        <dbReference type="Proteomes" id="UP000030624"/>
    </source>
</evidence>
<dbReference type="Pfam" id="PF00185">
    <property type="entry name" value="OTCace"/>
    <property type="match status" value="1"/>
</dbReference>
<dbReference type="InterPro" id="IPR002082">
    <property type="entry name" value="Asp_carbamoyltransf"/>
</dbReference>
<dbReference type="RefSeq" id="WP_048092786.1">
    <property type="nucleotide sequence ID" value="NZ_CP009552.1"/>
</dbReference>
<evidence type="ECO:0000256" key="2">
    <source>
        <dbReference type="ARBA" id="ARBA00008896"/>
    </source>
</evidence>
<dbReference type="KEGG" id="gac:GACE_1785"/>
<dbReference type="HAMAP" id="MF_00001">
    <property type="entry name" value="Asp_carb_tr"/>
    <property type="match status" value="1"/>
</dbReference>
<evidence type="ECO:0000256" key="3">
    <source>
        <dbReference type="ARBA" id="ARBA00022679"/>
    </source>
</evidence>
<dbReference type="NCBIfam" id="NF002032">
    <property type="entry name" value="PRK00856.1"/>
    <property type="match status" value="1"/>
</dbReference>
<dbReference type="GO" id="GO:0006207">
    <property type="term" value="P:'de novo' pyrimidine nucleobase biosynthetic process"/>
    <property type="evidence" value="ECO:0007669"/>
    <property type="project" value="InterPro"/>
</dbReference>
<feature type="binding site" evidence="7">
    <location>
        <position position="222"/>
    </location>
    <ligand>
        <name>L-aspartate</name>
        <dbReference type="ChEBI" id="CHEBI:29991"/>
    </ligand>
</feature>
<evidence type="ECO:0000256" key="4">
    <source>
        <dbReference type="ARBA" id="ARBA00022975"/>
    </source>
</evidence>
<dbReference type="PRINTS" id="PR00101">
    <property type="entry name" value="ATCASE"/>
</dbReference>
<evidence type="ECO:0000259" key="8">
    <source>
        <dbReference type="Pfam" id="PF00185"/>
    </source>
</evidence>
<feature type="binding site" evidence="7">
    <location>
        <position position="56"/>
    </location>
    <ligand>
        <name>carbamoyl phosphate</name>
        <dbReference type="ChEBI" id="CHEBI:58228"/>
    </ligand>
</feature>
<comment type="catalytic activity">
    <reaction evidence="6 7">
        <text>carbamoyl phosphate + L-aspartate = N-carbamoyl-L-aspartate + phosphate + H(+)</text>
        <dbReference type="Rhea" id="RHEA:20013"/>
        <dbReference type="ChEBI" id="CHEBI:15378"/>
        <dbReference type="ChEBI" id="CHEBI:29991"/>
        <dbReference type="ChEBI" id="CHEBI:32814"/>
        <dbReference type="ChEBI" id="CHEBI:43474"/>
        <dbReference type="ChEBI" id="CHEBI:58228"/>
        <dbReference type="EC" id="2.1.3.2"/>
    </reaction>
</comment>
<keyword evidence="4 7" id="KW-0665">Pyrimidine biosynthesis</keyword>
<dbReference type="NCBIfam" id="TIGR00670">
    <property type="entry name" value="asp_carb_tr"/>
    <property type="match status" value="1"/>
</dbReference>
<evidence type="ECO:0000256" key="7">
    <source>
        <dbReference type="HAMAP-Rule" id="MF_00001"/>
    </source>
</evidence>
<dbReference type="FunFam" id="3.40.50.1370:FF:000002">
    <property type="entry name" value="Aspartate carbamoyltransferase 2"/>
    <property type="match status" value="1"/>
</dbReference>
<comment type="function">
    <text evidence="5 7">Catalyzes the condensation of carbamoyl phosphate and aspartate to form carbamoyl aspartate and inorganic phosphate, the committed step in the de novo pyrimidine nucleotide biosynthesis pathway.</text>
</comment>
<dbReference type="EC" id="2.1.3.2" evidence="7"/>
<dbReference type="SUPFAM" id="SSF53671">
    <property type="entry name" value="Aspartate/ornithine carbamoyltransferase"/>
    <property type="match status" value="1"/>
</dbReference>
<organism evidence="10 11">
    <name type="scientific">Geoglobus acetivorans</name>
    <dbReference type="NCBI Taxonomy" id="565033"/>
    <lineage>
        <taxon>Archaea</taxon>
        <taxon>Methanobacteriati</taxon>
        <taxon>Methanobacteriota</taxon>
        <taxon>Archaeoglobi</taxon>
        <taxon>Archaeoglobales</taxon>
        <taxon>Archaeoglobaceae</taxon>
        <taxon>Geoglobus</taxon>
    </lineage>
</organism>
<dbReference type="GO" id="GO:0016597">
    <property type="term" value="F:amino acid binding"/>
    <property type="evidence" value="ECO:0007669"/>
    <property type="project" value="InterPro"/>
</dbReference>
<dbReference type="GO" id="GO:0004070">
    <property type="term" value="F:aspartate carbamoyltransferase activity"/>
    <property type="evidence" value="ECO:0007669"/>
    <property type="project" value="UniProtKB-UniRule"/>
</dbReference>
<dbReference type="PANTHER" id="PTHR45753:SF6">
    <property type="entry name" value="ASPARTATE CARBAMOYLTRANSFERASE"/>
    <property type="match status" value="1"/>
</dbReference>
<dbReference type="Gene3D" id="3.40.50.1370">
    <property type="entry name" value="Aspartate/ornithine carbamoyltransferase"/>
    <property type="match status" value="2"/>
</dbReference>
<name>A0A0A7GG92_GEOAI</name>
<dbReference type="STRING" id="565033.GACE_1785"/>
<dbReference type="Proteomes" id="UP000030624">
    <property type="component" value="Chromosome"/>
</dbReference>
<dbReference type="InterPro" id="IPR036901">
    <property type="entry name" value="Asp/Orn_carbamoylTrfase_sf"/>
</dbReference>